<dbReference type="Proteomes" id="UP000249135">
    <property type="component" value="Unassembled WGS sequence"/>
</dbReference>
<gene>
    <name evidence="1" type="ORF">DI563_19375</name>
</gene>
<comment type="caution">
    <text evidence="1">The sequence shown here is derived from an EMBL/GenBank/DDBJ whole genome shotgun (WGS) entry which is preliminary data.</text>
</comment>
<dbReference type="AlphaFoldDB" id="A0A2W5PVK2"/>
<reference evidence="1 2" key="1">
    <citation type="submission" date="2017-08" db="EMBL/GenBank/DDBJ databases">
        <title>Infants hospitalized years apart are colonized by the same room-sourced microbial strains.</title>
        <authorList>
            <person name="Brooks B."/>
            <person name="Olm M.R."/>
            <person name="Firek B.A."/>
            <person name="Baker R."/>
            <person name="Thomas B.C."/>
            <person name="Morowitz M.J."/>
            <person name="Banfield J.F."/>
        </authorList>
    </citation>
    <scope>NUCLEOTIDE SEQUENCE [LARGE SCALE GENOMIC DNA]</scope>
    <source>
        <strain evidence="1">S2_005_003_R2_41</strain>
    </source>
</reference>
<evidence type="ECO:0000313" key="1">
    <source>
        <dbReference type="EMBL" id="PZQ69582.1"/>
    </source>
</evidence>
<dbReference type="EMBL" id="QFPP01000293">
    <property type="protein sequence ID" value="PZQ69582.1"/>
    <property type="molecule type" value="Genomic_DNA"/>
</dbReference>
<proteinExistence type="predicted"/>
<organism evidence="1 2">
    <name type="scientific">Variovorax paradoxus</name>
    <dbReference type="NCBI Taxonomy" id="34073"/>
    <lineage>
        <taxon>Bacteria</taxon>
        <taxon>Pseudomonadati</taxon>
        <taxon>Pseudomonadota</taxon>
        <taxon>Betaproteobacteria</taxon>
        <taxon>Burkholderiales</taxon>
        <taxon>Comamonadaceae</taxon>
        <taxon>Variovorax</taxon>
    </lineage>
</organism>
<evidence type="ECO:0008006" key="3">
    <source>
        <dbReference type="Google" id="ProtNLM"/>
    </source>
</evidence>
<sequence>MSADMQYPEMPEGLADAYRTFRRDYDKYNSGNLSMPFSELRCSLDLLIGELEAADATCALRGAQKESGWRPIAEAPAGELLVVGWLDPEDAENPERHHFDWLEDGIWQSHEDAREHFLMCAPPGSKGPKEAAPYTHFMRLGRIPAPTPEGEAK</sequence>
<name>A0A2W5PVK2_VARPD</name>
<protein>
    <recommendedName>
        <fullName evidence="3">DUF551 domain-containing protein</fullName>
    </recommendedName>
</protein>
<accession>A0A2W5PVK2</accession>
<evidence type="ECO:0000313" key="2">
    <source>
        <dbReference type="Proteomes" id="UP000249135"/>
    </source>
</evidence>